<sequence length="432" mass="49249">MYVKVKLCSNDKQNEEPEIFKIRDNATVQELKEKLEVLFGNSLGMLNIRSIFRTLDNADGLSSILRLKKPNESATDIPGCAFSLLSGKKIVALLKFYSYAEADEVHKDSVNLPSKALLLPVDIQAPSDSNSSVSENSSISNKLEEKSANFNKVEKSICPLKLADKSVGQNTMLSGNQAGRSISIFRSKMHNMARYCKKEHNSDKEAEDDFDYDEEPNPMCKDKKRDCCVQNKCGKPDPRPPYARTMPENRQYGLVLSNDDPCEDVDMEKIMVQLFSIFENCEVQDLYFSDCTSTAKFCRNLLMVTEDDDTADWVIRAIEGVCPPHSCERFIDFFHLIHCTFVLPLIVPGKALCSIFDLLELQNCGLVTDKWTVVCRRTLDPCDPDYHSKAVSEICENEEFEMYIDEESRELIESQCSKLKYCFWRLKFVFDC</sequence>
<protein>
    <submittedName>
        <fullName evidence="4">Uncharacterized protein LOC108047890</fullName>
    </submittedName>
</protein>
<name>A0A6P4F455_DRORH</name>
<dbReference type="InterPro" id="IPR031961">
    <property type="entry name" value="DUF4780"/>
</dbReference>
<reference evidence="3" key="1">
    <citation type="journal article" date="2021" name="Elife">
        <title>Highly contiguous assemblies of 101 drosophilid genomes.</title>
        <authorList>
            <person name="Kim B.Y."/>
            <person name="Wang J.R."/>
            <person name="Miller D.E."/>
            <person name="Barmina O."/>
            <person name="Delaney E."/>
            <person name="Thompson A."/>
            <person name="Comeault A.A."/>
            <person name="Peede D."/>
            <person name="D'Agostino E.R."/>
            <person name="Pelaez J."/>
            <person name="Aguilar J.M."/>
            <person name="Haji D."/>
            <person name="Matsunaga T."/>
            <person name="Armstrong E.E."/>
            <person name="Zych M."/>
            <person name="Ogawa Y."/>
            <person name="Stamenkovic-Radak M."/>
            <person name="Jelic M."/>
            <person name="Veselinovic M.S."/>
            <person name="Tanaskovic M."/>
            <person name="Eric P."/>
            <person name="Gao J.J."/>
            <person name="Katoh T.K."/>
            <person name="Toda M.J."/>
            <person name="Watabe H."/>
            <person name="Watada M."/>
            <person name="Davis J.S."/>
            <person name="Moyle L.C."/>
            <person name="Manoli G."/>
            <person name="Bertolini E."/>
            <person name="Kostal V."/>
            <person name="Hawley R.S."/>
            <person name="Takahashi A."/>
            <person name="Jones C.D."/>
            <person name="Price D.K."/>
            <person name="Whiteman N."/>
            <person name="Kopp A."/>
            <person name="Matute D.R."/>
            <person name="Petrov D.A."/>
        </authorList>
    </citation>
    <scope>NUCLEOTIDE SEQUENCE [LARGE SCALE GENOMIC DNA]</scope>
</reference>
<reference evidence="4" key="2">
    <citation type="submission" date="2025-04" db="UniProtKB">
        <authorList>
            <consortium name="RefSeq"/>
        </authorList>
    </citation>
    <scope>IDENTIFICATION</scope>
</reference>
<dbReference type="Pfam" id="PF16012">
    <property type="entry name" value="DUF4780"/>
    <property type="match status" value="1"/>
</dbReference>
<dbReference type="OMA" id="CFWQLRF"/>
<dbReference type="Proteomes" id="UP001652680">
    <property type="component" value="Unassembled WGS sequence"/>
</dbReference>
<accession>A0A6P4F455</accession>
<proteinExistence type="predicted"/>
<feature type="domain" description="DUF4780" evidence="1">
    <location>
        <begin position="245"/>
        <end position="428"/>
    </location>
</feature>
<evidence type="ECO:0000259" key="1">
    <source>
        <dbReference type="Pfam" id="PF16012"/>
    </source>
</evidence>
<dbReference type="EnsemblMetazoa" id="XM_017128305.2">
    <property type="protein sequence ID" value="XP_016983794.1"/>
    <property type="gene ID" value="LOC108047890"/>
</dbReference>
<organism evidence="4">
    <name type="scientific">Drosophila rhopaloa</name>
    <name type="common">Fruit fly</name>
    <dbReference type="NCBI Taxonomy" id="1041015"/>
    <lineage>
        <taxon>Eukaryota</taxon>
        <taxon>Metazoa</taxon>
        <taxon>Ecdysozoa</taxon>
        <taxon>Arthropoda</taxon>
        <taxon>Hexapoda</taxon>
        <taxon>Insecta</taxon>
        <taxon>Pterygota</taxon>
        <taxon>Neoptera</taxon>
        <taxon>Endopterygota</taxon>
        <taxon>Diptera</taxon>
        <taxon>Brachycera</taxon>
        <taxon>Muscomorpha</taxon>
        <taxon>Ephydroidea</taxon>
        <taxon>Drosophilidae</taxon>
        <taxon>Drosophila</taxon>
        <taxon>Sophophora</taxon>
    </lineage>
</organism>
<dbReference type="RefSeq" id="XP_016983794.1">
    <property type="nucleotide sequence ID" value="XM_017128305.1"/>
</dbReference>
<dbReference type="AlphaFoldDB" id="A0A6P4F455"/>
<reference evidence="2" key="3">
    <citation type="submission" date="2025-05" db="UniProtKB">
        <authorList>
            <consortium name="EnsemblMetazoa"/>
        </authorList>
    </citation>
    <scope>IDENTIFICATION</scope>
</reference>
<evidence type="ECO:0000313" key="2">
    <source>
        <dbReference type="EnsemblMetazoa" id="XP_016983794.1"/>
    </source>
</evidence>
<evidence type="ECO:0000313" key="3">
    <source>
        <dbReference type="Proteomes" id="UP001652680"/>
    </source>
</evidence>
<dbReference type="GeneID" id="108047890"/>
<gene>
    <name evidence="4" type="primary">LOC108047890</name>
    <name evidence="2" type="synonym">108047890</name>
</gene>
<evidence type="ECO:0000313" key="4">
    <source>
        <dbReference type="RefSeq" id="XP_016983794.1"/>
    </source>
</evidence>
<keyword evidence="3" id="KW-1185">Reference proteome</keyword>
<dbReference type="OrthoDB" id="8040656at2759"/>